<name>A0A6J5PAE9_9CAUD</name>
<keyword evidence="4" id="KW-0231">Viral genome packaging</keyword>
<dbReference type="Pfam" id="PF03237">
    <property type="entry name" value="Terminase_6N"/>
    <property type="match status" value="1"/>
</dbReference>
<dbReference type="InterPro" id="IPR027417">
    <property type="entry name" value="P-loop_NTPase"/>
</dbReference>
<keyword evidence="1" id="KW-1188">Viral release from host cell</keyword>
<dbReference type="GO" id="GO:0005524">
    <property type="term" value="F:ATP binding"/>
    <property type="evidence" value="ECO:0007669"/>
    <property type="project" value="UniProtKB-KW"/>
</dbReference>
<evidence type="ECO:0000259" key="5">
    <source>
        <dbReference type="Pfam" id="PF17289"/>
    </source>
</evidence>
<dbReference type="Gene3D" id="3.30.420.280">
    <property type="match status" value="1"/>
</dbReference>
<dbReference type="PANTHER" id="PTHR39184:SF1">
    <property type="entry name" value="PBSX PHAGE TERMINASE LARGE SUBUNIT"/>
    <property type="match status" value="1"/>
</dbReference>
<dbReference type="InterPro" id="IPR006437">
    <property type="entry name" value="Phage_terminase_lsu"/>
</dbReference>
<dbReference type="InterPro" id="IPR035421">
    <property type="entry name" value="Terminase_6C"/>
</dbReference>
<evidence type="ECO:0000256" key="1">
    <source>
        <dbReference type="ARBA" id="ARBA00022612"/>
    </source>
</evidence>
<keyword evidence="3" id="KW-0067">ATP-binding</keyword>
<reference evidence="6" key="1">
    <citation type="submission" date="2020-04" db="EMBL/GenBank/DDBJ databases">
        <authorList>
            <person name="Chiriac C."/>
            <person name="Salcher M."/>
            <person name="Ghai R."/>
            <person name="Kavagutti S V."/>
        </authorList>
    </citation>
    <scope>NUCLEOTIDE SEQUENCE</scope>
</reference>
<proteinExistence type="predicted"/>
<dbReference type="NCBIfam" id="TIGR01547">
    <property type="entry name" value="phage_term_2"/>
    <property type="match status" value="1"/>
</dbReference>
<evidence type="ECO:0000256" key="4">
    <source>
        <dbReference type="ARBA" id="ARBA00023219"/>
    </source>
</evidence>
<dbReference type="Gene3D" id="3.40.50.300">
    <property type="entry name" value="P-loop containing nucleotide triphosphate hydrolases"/>
    <property type="match status" value="1"/>
</dbReference>
<sequence length="426" mass="49066">MTDPLSPKQLKFLIDKKAKWNLAHGAVRTGKTVGLTMAFLNEAAECPDSDIYIVGHTFDTAYRNVIRLIMESPEFFLYRPFCTWSGKKLYFKDKVITVLGAKDEGAIGNFQGLTISLVLCDEITLYPESIIDMIDTRLSRPYSRGYATMNPSHPSHKVKKWIDMGEAGDPNYYSMHFALEDNPFVDEEYKNRLRNSLSGVFYKRNYLGLWCMAEGAIFDFFDYKIHTVDRPPAAADYWVAGIDYGASNPFVCLLVGVNTGKYTQTGKQMWVEKEYYWDPKKTMRQKVNSEYANDIQSFLGDYDVKQIYIDPSAASMKTELRKMGLHPTDANNDVAYGIQVMTSEMQRGNIKVVRGCPNTIREIETYVWDPKASEKGYDEPYKKNDHCCDALRYILATHKVVEYDPYKETQARTEWMKNKYTPTRSR</sequence>
<gene>
    <name evidence="6" type="ORF">UFOVP816_41</name>
</gene>
<dbReference type="Pfam" id="PF17289">
    <property type="entry name" value="Terminase_6C"/>
    <property type="match status" value="1"/>
</dbReference>
<dbReference type="EMBL" id="LR796759">
    <property type="protein sequence ID" value="CAB4164514.1"/>
    <property type="molecule type" value="Genomic_DNA"/>
</dbReference>
<accession>A0A6J5PAE9</accession>
<feature type="domain" description="Terminase large subunit gp17-like C-terminal" evidence="5">
    <location>
        <begin position="276"/>
        <end position="395"/>
    </location>
</feature>
<evidence type="ECO:0000313" key="6">
    <source>
        <dbReference type="EMBL" id="CAB4164514.1"/>
    </source>
</evidence>
<dbReference type="PANTHER" id="PTHR39184">
    <property type="match status" value="1"/>
</dbReference>
<dbReference type="InterPro" id="IPR052380">
    <property type="entry name" value="Viral_DNA_packaging_terminase"/>
</dbReference>
<keyword evidence="2" id="KW-0547">Nucleotide-binding</keyword>
<evidence type="ECO:0000256" key="2">
    <source>
        <dbReference type="ARBA" id="ARBA00022741"/>
    </source>
</evidence>
<protein>
    <submittedName>
        <fullName evidence="6">Phage_term_2, phage terminase, large subunit, PBSX family</fullName>
    </submittedName>
</protein>
<organism evidence="6">
    <name type="scientific">uncultured Caudovirales phage</name>
    <dbReference type="NCBI Taxonomy" id="2100421"/>
    <lineage>
        <taxon>Viruses</taxon>
        <taxon>Duplodnaviria</taxon>
        <taxon>Heunggongvirae</taxon>
        <taxon>Uroviricota</taxon>
        <taxon>Caudoviricetes</taxon>
        <taxon>Peduoviridae</taxon>
        <taxon>Maltschvirus</taxon>
        <taxon>Maltschvirus maltsch</taxon>
    </lineage>
</organism>
<evidence type="ECO:0000256" key="3">
    <source>
        <dbReference type="ARBA" id="ARBA00022840"/>
    </source>
</evidence>